<name>A0A1D8GE60_9FIRM</name>
<dbReference type="RefSeq" id="WP_069974760.1">
    <property type="nucleotide sequence ID" value="NZ_CP017269.1"/>
</dbReference>
<keyword evidence="5" id="KW-0029">Amino-acid transport</keyword>
<evidence type="ECO:0000256" key="6">
    <source>
        <dbReference type="ARBA" id="ARBA00022989"/>
    </source>
</evidence>
<dbReference type="NCBIfam" id="TIGR01726">
    <property type="entry name" value="HEQRo_perm_3TM"/>
    <property type="match status" value="1"/>
</dbReference>
<dbReference type="PANTHER" id="PTHR30614:SF0">
    <property type="entry name" value="L-CYSTINE TRANSPORT SYSTEM PERMEASE PROTEIN TCYL"/>
    <property type="match status" value="1"/>
</dbReference>
<evidence type="ECO:0000256" key="1">
    <source>
        <dbReference type="ARBA" id="ARBA00004651"/>
    </source>
</evidence>
<feature type="transmembrane region" description="Helical" evidence="8">
    <location>
        <begin position="191"/>
        <end position="212"/>
    </location>
</feature>
<gene>
    <name evidence="10" type="ORF">Gferi_06225</name>
</gene>
<evidence type="ECO:0000313" key="11">
    <source>
        <dbReference type="Proteomes" id="UP000095743"/>
    </source>
</evidence>
<evidence type="ECO:0000256" key="7">
    <source>
        <dbReference type="ARBA" id="ARBA00023136"/>
    </source>
</evidence>
<dbReference type="GO" id="GO:0015184">
    <property type="term" value="F:L-cystine transmembrane transporter activity"/>
    <property type="evidence" value="ECO:0007669"/>
    <property type="project" value="TreeGrafter"/>
</dbReference>
<keyword evidence="3" id="KW-1003">Cell membrane</keyword>
<dbReference type="Pfam" id="PF00528">
    <property type="entry name" value="BPD_transp_1"/>
    <property type="match status" value="1"/>
</dbReference>
<evidence type="ECO:0000256" key="5">
    <source>
        <dbReference type="ARBA" id="ARBA00022970"/>
    </source>
</evidence>
<keyword evidence="2 8" id="KW-0813">Transport</keyword>
<dbReference type="PROSITE" id="PS50928">
    <property type="entry name" value="ABC_TM1"/>
    <property type="match status" value="1"/>
</dbReference>
<dbReference type="KEGG" id="gfe:Gferi_06225"/>
<keyword evidence="6 8" id="KW-1133">Transmembrane helix</keyword>
<feature type="domain" description="ABC transmembrane type-1" evidence="9">
    <location>
        <begin position="21"/>
        <end position="212"/>
    </location>
</feature>
<comment type="similarity">
    <text evidence="8">Belongs to the binding-protein-dependent transport system permease family.</text>
</comment>
<accession>A0A1D8GE60</accession>
<dbReference type="CDD" id="cd06261">
    <property type="entry name" value="TM_PBP2"/>
    <property type="match status" value="1"/>
</dbReference>
<dbReference type="OrthoDB" id="9787841at2"/>
<evidence type="ECO:0000256" key="8">
    <source>
        <dbReference type="RuleBase" id="RU363032"/>
    </source>
</evidence>
<evidence type="ECO:0000259" key="9">
    <source>
        <dbReference type="PROSITE" id="PS50928"/>
    </source>
</evidence>
<dbReference type="Proteomes" id="UP000095743">
    <property type="component" value="Chromosome"/>
</dbReference>
<dbReference type="PANTHER" id="PTHR30614">
    <property type="entry name" value="MEMBRANE COMPONENT OF AMINO ACID ABC TRANSPORTER"/>
    <property type="match status" value="1"/>
</dbReference>
<evidence type="ECO:0000256" key="3">
    <source>
        <dbReference type="ARBA" id="ARBA00022475"/>
    </source>
</evidence>
<evidence type="ECO:0000256" key="2">
    <source>
        <dbReference type="ARBA" id="ARBA00022448"/>
    </source>
</evidence>
<dbReference type="InterPro" id="IPR035906">
    <property type="entry name" value="MetI-like_sf"/>
</dbReference>
<comment type="subcellular location">
    <subcellularLocation>
        <location evidence="1 8">Cell membrane</location>
        <topology evidence="1 8">Multi-pass membrane protein</topology>
    </subcellularLocation>
</comment>
<dbReference type="InterPro" id="IPR043429">
    <property type="entry name" value="ArtM/GltK/GlnP/TcyL/YhdX-like"/>
</dbReference>
<evidence type="ECO:0000256" key="4">
    <source>
        <dbReference type="ARBA" id="ARBA00022692"/>
    </source>
</evidence>
<organism evidence="10 11">
    <name type="scientific">Geosporobacter ferrireducens</name>
    <dbReference type="NCBI Taxonomy" id="1424294"/>
    <lineage>
        <taxon>Bacteria</taxon>
        <taxon>Bacillati</taxon>
        <taxon>Bacillota</taxon>
        <taxon>Clostridia</taxon>
        <taxon>Peptostreptococcales</taxon>
        <taxon>Thermotaleaceae</taxon>
        <taxon>Geosporobacter</taxon>
    </lineage>
</organism>
<dbReference type="InterPro" id="IPR000515">
    <property type="entry name" value="MetI-like"/>
</dbReference>
<keyword evidence="7 8" id="KW-0472">Membrane</keyword>
<dbReference type="InterPro" id="IPR010065">
    <property type="entry name" value="AA_ABC_transptr_permease_3TM"/>
</dbReference>
<dbReference type="GO" id="GO:0043190">
    <property type="term" value="C:ATP-binding cassette (ABC) transporter complex"/>
    <property type="evidence" value="ECO:0007669"/>
    <property type="project" value="InterPro"/>
</dbReference>
<reference evidence="10 11" key="1">
    <citation type="submission" date="2016-09" db="EMBL/GenBank/DDBJ databases">
        <title>Genomic analysis reveals versatility of anaerobic energy metabolism of Geosporobacter ferrireducens IRF9 of phylum Firmicutes.</title>
        <authorList>
            <person name="Kim S.-J."/>
        </authorList>
    </citation>
    <scope>NUCLEOTIDE SEQUENCE [LARGE SCALE GENOMIC DNA]</scope>
    <source>
        <strain evidence="10 11">IRF9</strain>
    </source>
</reference>
<dbReference type="Gene3D" id="1.10.3720.10">
    <property type="entry name" value="MetI-like"/>
    <property type="match status" value="1"/>
</dbReference>
<proteinExistence type="inferred from homology"/>
<dbReference type="AlphaFoldDB" id="A0A1D8GE60"/>
<sequence>MNLNIDTAFMLGVSPRIFQYVHVTLSLTFISSLIALCIGTTLALIATYRIKLLYPLSRVYISFFRGTPLLVQLFLLYYGIPQIIPQFSRMNAYTAAFLGLSLHSAAYMAESIRGAIKSVDKGQMEACLSLSMTPWQGMKRVVLPQAARVAIPSLGNSLIDLVKSSSLAFTLGVSEMLAQAKMSAAATYKFFESYLVVVMVYWLITICIGYFLEKLEMRLNKAY</sequence>
<protein>
    <submittedName>
        <fullName evidence="10">ABC transporter permease</fullName>
    </submittedName>
</protein>
<dbReference type="SUPFAM" id="SSF161098">
    <property type="entry name" value="MetI-like"/>
    <property type="match status" value="1"/>
</dbReference>
<feature type="transmembrane region" description="Helical" evidence="8">
    <location>
        <begin position="20"/>
        <end position="47"/>
    </location>
</feature>
<evidence type="ECO:0000313" key="10">
    <source>
        <dbReference type="EMBL" id="AOT69194.1"/>
    </source>
</evidence>
<dbReference type="EMBL" id="CP017269">
    <property type="protein sequence ID" value="AOT69194.1"/>
    <property type="molecule type" value="Genomic_DNA"/>
</dbReference>
<keyword evidence="4 8" id="KW-0812">Transmembrane</keyword>
<feature type="transmembrane region" description="Helical" evidence="8">
    <location>
        <begin position="59"/>
        <end position="80"/>
    </location>
</feature>
<dbReference type="STRING" id="1424294.Gferi_06225"/>
<keyword evidence="11" id="KW-1185">Reference proteome</keyword>